<reference evidence="1" key="1">
    <citation type="journal article" date="2021" name="Open Biol.">
        <title>Shared evolutionary footprints suggest mitochondrial oxidative damage underlies multiple complex I losses in fungi.</title>
        <authorList>
            <person name="Schikora-Tamarit M.A."/>
            <person name="Marcet-Houben M."/>
            <person name="Nosek J."/>
            <person name="Gabaldon T."/>
        </authorList>
    </citation>
    <scope>NUCLEOTIDE SEQUENCE</scope>
    <source>
        <strain evidence="1">NCAIM Y.01608</strain>
    </source>
</reference>
<comment type="caution">
    <text evidence="1">The sequence shown here is derived from an EMBL/GenBank/DDBJ whole genome shotgun (WGS) entry which is preliminary data.</text>
</comment>
<sequence length="387" mass="43098">MYSRAVVFIPSLMDVIIHRSAAPVLGIDVRNQFVDLLVQLGAVVERLERDLNQNNLAPPFGVDVEEHFKGLQFLDHTAHQIESVSANDDFAVAVELFERLHFRLDAFRERVLFKLGHINAQRQRHNFHVGRVDVHSVRRHLVAKEPGTTADKVSGKRVVLEPNLVGSQHAVQQQLALAQALEVFRRRERNMKKMAYIGLWKLHSQNLRQQQQEVVVDPDDISWPVDGLDFGGIGLVEFHVVVPPLGLLAAVAGSRLHQYISSKNAAALGPDADLGSILKTAHVVAAARAARCGGGRVDGTGSCNRGLSVVRHVRLDQMAGRKGRTERELGRQDGRCNDLGQLSCIGSWFGWMRTLHPQELQHGSLRLQNSTSSNGSYLDRWHRDGNL</sequence>
<dbReference type="Proteomes" id="UP000788993">
    <property type="component" value="Unassembled WGS sequence"/>
</dbReference>
<evidence type="ECO:0000313" key="2">
    <source>
        <dbReference type="Proteomes" id="UP000788993"/>
    </source>
</evidence>
<reference evidence="1" key="2">
    <citation type="submission" date="2021-01" db="EMBL/GenBank/DDBJ databases">
        <authorList>
            <person name="Schikora-Tamarit M.A."/>
        </authorList>
    </citation>
    <scope>NUCLEOTIDE SEQUENCE</scope>
    <source>
        <strain evidence="1">NCAIM Y.01608</strain>
    </source>
</reference>
<dbReference type="EMBL" id="JAEUBD010000983">
    <property type="protein sequence ID" value="KAH3670240.1"/>
    <property type="molecule type" value="Genomic_DNA"/>
</dbReference>
<gene>
    <name evidence="1" type="ORF">OGATHE_003053</name>
</gene>
<organism evidence="1 2">
    <name type="scientific">Ogataea polymorpha</name>
    <dbReference type="NCBI Taxonomy" id="460523"/>
    <lineage>
        <taxon>Eukaryota</taxon>
        <taxon>Fungi</taxon>
        <taxon>Dikarya</taxon>
        <taxon>Ascomycota</taxon>
        <taxon>Saccharomycotina</taxon>
        <taxon>Pichiomycetes</taxon>
        <taxon>Pichiales</taxon>
        <taxon>Pichiaceae</taxon>
        <taxon>Ogataea</taxon>
    </lineage>
</organism>
<evidence type="ECO:0000313" key="1">
    <source>
        <dbReference type="EMBL" id="KAH3670240.1"/>
    </source>
</evidence>
<dbReference type="AlphaFoldDB" id="A0A9P8PET4"/>
<protein>
    <submittedName>
        <fullName evidence="1">Uncharacterized protein</fullName>
    </submittedName>
</protein>
<proteinExistence type="predicted"/>
<accession>A0A9P8PET4</accession>
<keyword evidence="2" id="KW-1185">Reference proteome</keyword>
<name>A0A9P8PET4_9ASCO</name>